<gene>
    <name evidence="2" type="ORF">OLEA9_A087645</name>
</gene>
<feature type="region of interest" description="Disordered" evidence="1">
    <location>
        <begin position="85"/>
        <end position="109"/>
    </location>
</feature>
<feature type="compositionally biased region" description="Basic and acidic residues" evidence="1">
    <location>
        <begin position="92"/>
        <end position="109"/>
    </location>
</feature>
<protein>
    <submittedName>
        <fullName evidence="2">Uncharacterized protein</fullName>
    </submittedName>
</protein>
<dbReference type="AlphaFoldDB" id="A0A8S0TI15"/>
<keyword evidence="3" id="KW-1185">Reference proteome</keyword>
<proteinExistence type="predicted"/>
<evidence type="ECO:0000256" key="1">
    <source>
        <dbReference type="SAM" id="MobiDB-lite"/>
    </source>
</evidence>
<name>A0A8S0TI15_OLEEU</name>
<dbReference type="Gramene" id="OE9A087645T1">
    <property type="protein sequence ID" value="OE9A087645C1"/>
    <property type="gene ID" value="OE9A087645"/>
</dbReference>
<evidence type="ECO:0000313" key="2">
    <source>
        <dbReference type="EMBL" id="CAA3003305.1"/>
    </source>
</evidence>
<dbReference type="Proteomes" id="UP000594638">
    <property type="component" value="Unassembled WGS sequence"/>
</dbReference>
<feature type="non-terminal residue" evidence="2">
    <location>
        <position position="1"/>
    </location>
</feature>
<dbReference type="EMBL" id="CACTIH010005947">
    <property type="protein sequence ID" value="CAA3003305.1"/>
    <property type="molecule type" value="Genomic_DNA"/>
</dbReference>
<comment type="caution">
    <text evidence="2">The sequence shown here is derived from an EMBL/GenBank/DDBJ whole genome shotgun (WGS) entry which is preliminary data.</text>
</comment>
<organism evidence="2 3">
    <name type="scientific">Olea europaea subsp. europaea</name>
    <dbReference type="NCBI Taxonomy" id="158383"/>
    <lineage>
        <taxon>Eukaryota</taxon>
        <taxon>Viridiplantae</taxon>
        <taxon>Streptophyta</taxon>
        <taxon>Embryophyta</taxon>
        <taxon>Tracheophyta</taxon>
        <taxon>Spermatophyta</taxon>
        <taxon>Magnoliopsida</taxon>
        <taxon>eudicotyledons</taxon>
        <taxon>Gunneridae</taxon>
        <taxon>Pentapetalae</taxon>
        <taxon>asterids</taxon>
        <taxon>lamiids</taxon>
        <taxon>Lamiales</taxon>
        <taxon>Oleaceae</taxon>
        <taxon>Oleeae</taxon>
        <taxon>Olea</taxon>
    </lineage>
</organism>
<evidence type="ECO:0000313" key="3">
    <source>
        <dbReference type="Proteomes" id="UP000594638"/>
    </source>
</evidence>
<reference evidence="2 3" key="1">
    <citation type="submission" date="2019-12" db="EMBL/GenBank/DDBJ databases">
        <authorList>
            <person name="Alioto T."/>
            <person name="Alioto T."/>
            <person name="Gomez Garrido J."/>
        </authorList>
    </citation>
    <scope>NUCLEOTIDE SEQUENCE [LARGE SCALE GENOMIC DNA]</scope>
</reference>
<accession>A0A8S0TI15</accession>
<sequence>PPPTAGDCHLQHVDEYHRAHPHHRTITNYRSVHRISIPQRTASTSHDGSHCRFSWGECRYEDGGLGTKATCGVRSLRAASLRRATTESRFTPAEKERVEVSGEREGCKL</sequence>